<keyword evidence="3" id="KW-1185">Reference proteome</keyword>
<evidence type="ECO:0000313" key="2">
    <source>
        <dbReference type="EMBL" id="EWS71674.1"/>
    </source>
</evidence>
<feature type="compositionally biased region" description="Basic and acidic residues" evidence="1">
    <location>
        <begin position="106"/>
        <end position="121"/>
    </location>
</feature>
<proteinExistence type="predicted"/>
<organism evidence="2 3">
    <name type="scientific">Tetrahymena thermophila (strain SB210)</name>
    <dbReference type="NCBI Taxonomy" id="312017"/>
    <lineage>
        <taxon>Eukaryota</taxon>
        <taxon>Sar</taxon>
        <taxon>Alveolata</taxon>
        <taxon>Ciliophora</taxon>
        <taxon>Intramacronucleata</taxon>
        <taxon>Oligohymenophorea</taxon>
        <taxon>Hymenostomatida</taxon>
        <taxon>Tetrahymenina</taxon>
        <taxon>Tetrahymenidae</taxon>
        <taxon>Tetrahymena</taxon>
    </lineage>
</organism>
<accession>W7XFS5</accession>
<gene>
    <name evidence="2" type="ORF">TTHERM_000723359</name>
</gene>
<dbReference type="EMBL" id="GG662432">
    <property type="protein sequence ID" value="EWS71674.1"/>
    <property type="molecule type" value="Genomic_DNA"/>
</dbReference>
<dbReference type="RefSeq" id="XP_012655785.1">
    <property type="nucleotide sequence ID" value="XM_012800331.1"/>
</dbReference>
<dbReference type="InParanoid" id="W7XFS5"/>
<evidence type="ECO:0000313" key="3">
    <source>
        <dbReference type="Proteomes" id="UP000009168"/>
    </source>
</evidence>
<dbReference type="AlphaFoldDB" id="W7XFS5"/>
<dbReference type="KEGG" id="tet:TTHERM_000723359"/>
<reference evidence="3" key="1">
    <citation type="journal article" date="2006" name="PLoS Biol.">
        <title>Macronuclear genome sequence of the ciliate Tetrahymena thermophila, a model eukaryote.</title>
        <authorList>
            <person name="Eisen J.A."/>
            <person name="Coyne R.S."/>
            <person name="Wu M."/>
            <person name="Wu D."/>
            <person name="Thiagarajan M."/>
            <person name="Wortman J.R."/>
            <person name="Badger J.H."/>
            <person name="Ren Q."/>
            <person name="Amedeo P."/>
            <person name="Jones K.M."/>
            <person name="Tallon L.J."/>
            <person name="Delcher A.L."/>
            <person name="Salzberg S.L."/>
            <person name="Silva J.C."/>
            <person name="Haas B.J."/>
            <person name="Majoros W.H."/>
            <person name="Farzad M."/>
            <person name="Carlton J.M."/>
            <person name="Smith R.K. Jr."/>
            <person name="Garg J."/>
            <person name="Pearlman R.E."/>
            <person name="Karrer K.M."/>
            <person name="Sun L."/>
            <person name="Manning G."/>
            <person name="Elde N.C."/>
            <person name="Turkewitz A.P."/>
            <person name="Asai D.J."/>
            <person name="Wilkes D.E."/>
            <person name="Wang Y."/>
            <person name="Cai H."/>
            <person name="Collins K."/>
            <person name="Stewart B.A."/>
            <person name="Lee S.R."/>
            <person name="Wilamowska K."/>
            <person name="Weinberg Z."/>
            <person name="Ruzzo W.L."/>
            <person name="Wloga D."/>
            <person name="Gaertig J."/>
            <person name="Frankel J."/>
            <person name="Tsao C.-C."/>
            <person name="Gorovsky M.A."/>
            <person name="Keeling P.J."/>
            <person name="Waller R.F."/>
            <person name="Patron N.J."/>
            <person name="Cherry J.M."/>
            <person name="Stover N.A."/>
            <person name="Krieger C.J."/>
            <person name="del Toro C."/>
            <person name="Ryder H.F."/>
            <person name="Williamson S.C."/>
            <person name="Barbeau R.A."/>
            <person name="Hamilton E.P."/>
            <person name="Orias E."/>
        </authorList>
    </citation>
    <scope>NUCLEOTIDE SEQUENCE [LARGE SCALE GENOMIC DNA]</scope>
    <source>
        <strain evidence="3">SB210</strain>
    </source>
</reference>
<feature type="region of interest" description="Disordered" evidence="1">
    <location>
        <begin position="100"/>
        <end position="121"/>
    </location>
</feature>
<sequence>MLNIQNQNPTHNQFHQNQFCGVFFKNKKLAYPFKKVSIVYSRYRELCLFPNISNISIDRLRSLKKTQKKKLEINTIHEMQDRKQGKTEINRQDIEAKMKNQKIAKNQKDNNYQKKKEERRIQKQKIKFKQVKNLKQNQINQERKKERKKEINKQINKQTIKQQINKKINKNIKNFKYQLNFNQLQLHAVLLAFNFNFCYQFIKIQQTKINIDKIIKFMIFTLQNYCYKF</sequence>
<protein>
    <submittedName>
        <fullName evidence="2">Uncharacterized protein</fullName>
    </submittedName>
</protein>
<dbReference type="GeneID" id="24440389"/>
<evidence type="ECO:0000256" key="1">
    <source>
        <dbReference type="SAM" id="MobiDB-lite"/>
    </source>
</evidence>
<dbReference type="Proteomes" id="UP000009168">
    <property type="component" value="Unassembled WGS sequence"/>
</dbReference>
<name>W7XFS5_TETTS</name>